<keyword evidence="4" id="KW-0472">Membrane</keyword>
<dbReference type="RefSeq" id="WP_152714468.1">
    <property type="nucleotide sequence ID" value="NZ_VOSJ01000127.1"/>
</dbReference>
<dbReference type="OrthoDB" id="8256082at2"/>
<dbReference type="EMBL" id="VOSK01000127">
    <property type="protein sequence ID" value="MPR28169.1"/>
    <property type="molecule type" value="Genomic_DNA"/>
</dbReference>
<evidence type="ECO:0000256" key="6">
    <source>
        <dbReference type="ARBA" id="ARBA00025321"/>
    </source>
</evidence>
<dbReference type="GO" id="GO:0030246">
    <property type="term" value="F:carbohydrate binding"/>
    <property type="evidence" value="ECO:0007669"/>
    <property type="project" value="UniProtKB-KW"/>
</dbReference>
<dbReference type="AlphaFoldDB" id="A0A5N7MNY0"/>
<keyword evidence="7" id="KW-0732">Signal</keyword>
<proteinExistence type="inferred from homology"/>
<evidence type="ECO:0000313" key="8">
    <source>
        <dbReference type="EMBL" id="MPR28169.1"/>
    </source>
</evidence>
<comment type="caution">
    <text evidence="8">The sequence shown here is derived from an EMBL/GenBank/DDBJ whole genome shotgun (WGS) entry which is preliminary data.</text>
</comment>
<comment type="subcellular location">
    <subcellularLocation>
        <location evidence="1">Membrane</location>
        <topology evidence="1">Single-pass membrane protein</topology>
    </subcellularLocation>
</comment>
<keyword evidence="4" id="KW-1003">Cell membrane</keyword>
<evidence type="ECO:0000256" key="1">
    <source>
        <dbReference type="ARBA" id="ARBA00004167"/>
    </source>
</evidence>
<feature type="chain" id="PRO_5030135614" description="Lectin-like protein BA14k" evidence="7">
    <location>
        <begin position="23"/>
        <end position="137"/>
    </location>
</feature>
<dbReference type="Pfam" id="PF07886">
    <property type="entry name" value="BA14K"/>
    <property type="match status" value="1"/>
</dbReference>
<evidence type="ECO:0000313" key="9">
    <source>
        <dbReference type="Proteomes" id="UP000403266"/>
    </source>
</evidence>
<evidence type="ECO:0000256" key="3">
    <source>
        <dbReference type="ARBA" id="ARBA00020552"/>
    </source>
</evidence>
<reference evidence="8 9" key="1">
    <citation type="journal article" date="2019" name="Syst. Appl. Microbiol.">
        <title>Microvirga tunisiensis sp. nov., a root nodule symbiotic bacterium isolated from Lupinus micranthus and L. luteus grown in Northern Tunisia.</title>
        <authorList>
            <person name="Msaddak A."/>
            <person name="Rejili M."/>
            <person name="Duran D."/>
            <person name="Mars M."/>
            <person name="Palacios J.M."/>
            <person name="Ruiz-Argueso T."/>
            <person name="Rey L."/>
            <person name="Imperial J."/>
        </authorList>
    </citation>
    <scope>NUCLEOTIDE SEQUENCE [LARGE SCALE GENOMIC DNA]</scope>
    <source>
        <strain evidence="8 9">Lmie10</strain>
    </source>
</reference>
<sequence length="137" mass="14748">MRKFVTALVGAAVLVSALPASATPLQTRPLPQIDKAYPNESYAQYYRRGYRPYYRDRYYYRRDNGAAVAAGVAGIAAGALIAGAIANQAQAQPAVPAPPGTVDPQVAAYCARKYRSYDPGTGTFLATNGMRYVCTYP</sequence>
<accession>A0A5N7MNY0</accession>
<evidence type="ECO:0000256" key="7">
    <source>
        <dbReference type="SAM" id="SignalP"/>
    </source>
</evidence>
<evidence type="ECO:0000256" key="2">
    <source>
        <dbReference type="ARBA" id="ARBA00010270"/>
    </source>
</evidence>
<keyword evidence="9" id="KW-1185">Reference proteome</keyword>
<evidence type="ECO:0000256" key="5">
    <source>
        <dbReference type="ARBA" id="ARBA00022734"/>
    </source>
</evidence>
<comment type="function">
    <text evidence="6">Has immunoglobulin-binding and hemagglutination properties, and can bind to mannose. Essential for virulence. May be involved in LPS biosynthesis or polysaccharide transport.</text>
</comment>
<organism evidence="8 9">
    <name type="scientific">Microvirga tunisiensis</name>
    <dbReference type="NCBI Taxonomy" id="2108360"/>
    <lineage>
        <taxon>Bacteria</taxon>
        <taxon>Pseudomonadati</taxon>
        <taxon>Pseudomonadota</taxon>
        <taxon>Alphaproteobacteria</taxon>
        <taxon>Hyphomicrobiales</taxon>
        <taxon>Methylobacteriaceae</taxon>
        <taxon>Microvirga</taxon>
    </lineage>
</organism>
<protein>
    <recommendedName>
        <fullName evidence="3">Lectin-like protein BA14k</fullName>
    </recommendedName>
</protein>
<evidence type="ECO:0000256" key="4">
    <source>
        <dbReference type="ARBA" id="ARBA00022475"/>
    </source>
</evidence>
<dbReference type="InterPro" id="IPR012413">
    <property type="entry name" value="BA14K"/>
</dbReference>
<comment type="similarity">
    <text evidence="2">Belongs to the BA14k family.</text>
</comment>
<dbReference type="Proteomes" id="UP000403266">
    <property type="component" value="Unassembled WGS sequence"/>
</dbReference>
<keyword evidence="5" id="KW-0430">Lectin</keyword>
<dbReference type="GO" id="GO:0016020">
    <property type="term" value="C:membrane"/>
    <property type="evidence" value="ECO:0007669"/>
    <property type="project" value="UniProtKB-SubCell"/>
</dbReference>
<gene>
    <name evidence="8" type="ORF">FS320_24140</name>
</gene>
<feature type="signal peptide" evidence="7">
    <location>
        <begin position="1"/>
        <end position="22"/>
    </location>
</feature>
<name>A0A5N7MNY0_9HYPH</name>